<protein>
    <submittedName>
        <fullName evidence="1">Uncharacterized protein</fullName>
    </submittedName>
</protein>
<accession>A0A9Q1F008</accession>
<comment type="caution">
    <text evidence="1">The sequence shown here is derived from an EMBL/GenBank/DDBJ whole genome shotgun (WGS) entry which is preliminary data.</text>
</comment>
<keyword evidence="2" id="KW-1185">Reference proteome</keyword>
<proteinExistence type="predicted"/>
<reference evidence="1" key="1">
    <citation type="journal article" date="2023" name="Science">
        <title>Genome structures resolve the early diversification of teleost fishes.</title>
        <authorList>
            <person name="Parey E."/>
            <person name="Louis A."/>
            <person name="Montfort J."/>
            <person name="Bouchez O."/>
            <person name="Roques C."/>
            <person name="Iampietro C."/>
            <person name="Lluch J."/>
            <person name="Castinel A."/>
            <person name="Donnadieu C."/>
            <person name="Desvignes T."/>
            <person name="Floi Bucao C."/>
            <person name="Jouanno E."/>
            <person name="Wen M."/>
            <person name="Mejri S."/>
            <person name="Dirks R."/>
            <person name="Jansen H."/>
            <person name="Henkel C."/>
            <person name="Chen W.J."/>
            <person name="Zahm M."/>
            <person name="Cabau C."/>
            <person name="Klopp C."/>
            <person name="Thompson A.W."/>
            <person name="Robinson-Rechavi M."/>
            <person name="Braasch I."/>
            <person name="Lecointre G."/>
            <person name="Bobe J."/>
            <person name="Postlethwait J.H."/>
            <person name="Berthelot C."/>
            <person name="Roest Crollius H."/>
            <person name="Guiguen Y."/>
        </authorList>
    </citation>
    <scope>NUCLEOTIDE SEQUENCE</scope>
    <source>
        <strain evidence="1">WJC10195</strain>
    </source>
</reference>
<name>A0A9Q1F008_SYNKA</name>
<dbReference type="AlphaFoldDB" id="A0A9Q1F008"/>
<evidence type="ECO:0000313" key="2">
    <source>
        <dbReference type="Proteomes" id="UP001152622"/>
    </source>
</evidence>
<dbReference type="Proteomes" id="UP001152622">
    <property type="component" value="Chromosome 10"/>
</dbReference>
<sequence length="90" mass="10096">MVLSLNLAEKPVAVCTDGIGDSPREVLTLIQVRALQVALLWRADDLQVVHRAVHFKGTVKCESQMYPHYCSHPQRHAVKDQKASCLLFLT</sequence>
<organism evidence="1 2">
    <name type="scientific">Synaphobranchus kaupii</name>
    <name type="common">Kaup's arrowtooth eel</name>
    <dbReference type="NCBI Taxonomy" id="118154"/>
    <lineage>
        <taxon>Eukaryota</taxon>
        <taxon>Metazoa</taxon>
        <taxon>Chordata</taxon>
        <taxon>Craniata</taxon>
        <taxon>Vertebrata</taxon>
        <taxon>Euteleostomi</taxon>
        <taxon>Actinopterygii</taxon>
        <taxon>Neopterygii</taxon>
        <taxon>Teleostei</taxon>
        <taxon>Anguilliformes</taxon>
        <taxon>Synaphobranchidae</taxon>
        <taxon>Synaphobranchus</taxon>
    </lineage>
</organism>
<dbReference type="EMBL" id="JAINUF010000010">
    <property type="protein sequence ID" value="KAJ8348382.1"/>
    <property type="molecule type" value="Genomic_DNA"/>
</dbReference>
<evidence type="ECO:0000313" key="1">
    <source>
        <dbReference type="EMBL" id="KAJ8348382.1"/>
    </source>
</evidence>
<gene>
    <name evidence="1" type="ORF">SKAU_G00269710</name>
</gene>